<dbReference type="AlphaFoldDB" id="A0A318U569"/>
<proteinExistence type="predicted"/>
<comment type="caution">
    <text evidence="2">The sequence shown here is derived from an EMBL/GenBank/DDBJ whole genome shotgun (WGS) entry which is preliminary data.</text>
</comment>
<accession>A0A318U569</accession>
<keyword evidence="1" id="KW-0732">Signal</keyword>
<feature type="signal peptide" evidence="1">
    <location>
        <begin position="1"/>
        <end position="24"/>
    </location>
</feature>
<evidence type="ECO:0000313" key="2">
    <source>
        <dbReference type="EMBL" id="PYF43580.1"/>
    </source>
</evidence>
<dbReference type="NCBIfam" id="NF045850">
    <property type="entry name" value="ABC_Mplas_LP"/>
    <property type="match status" value="1"/>
</dbReference>
<dbReference type="PROSITE" id="PS51257">
    <property type="entry name" value="PROKAR_LIPOPROTEIN"/>
    <property type="match status" value="1"/>
</dbReference>
<dbReference type="EMBL" id="QKLP01000003">
    <property type="protein sequence ID" value="PYF43580.1"/>
    <property type="molecule type" value="Genomic_DNA"/>
</dbReference>
<name>A0A318U569_9BACT</name>
<evidence type="ECO:0000256" key="1">
    <source>
        <dbReference type="SAM" id="SignalP"/>
    </source>
</evidence>
<dbReference type="RefSeq" id="WP_110858176.1">
    <property type="nucleotide sequence ID" value="NZ_LS991949.1"/>
</dbReference>
<sequence length="938" mass="106829">MKKINKLALLSALPLSAAAIPLIAASCNSINLKRYVFEYSSSYSPQAFGHDASRSYGSYIGSAVTQHISVGLLRYQSLNEPEVFHHDIKNAENQITDIKTYITKPSYVVKKLALASAIVVTDKDGKTSVFDSDDYDMSEQKAPNEDTIDGKVIGHFPSPSIFLKSSNQKSINSNEFLKKLKDAKKVQFVVRKGVFWVDQNGNKTKYEVQAKDFYYSWLRTQAINGTFRHGNGGSEQLDAEAQEALSDPSSSAFTEKEGYSNEYLFTLFGIDYEKFGKEEEFIQKVETDQFKGDEAITFQQLGQSKTDFEKFINATIIKDYTFMPAPSQYIDEANASSELPVYDYIGNKTEKSKKFEEKLRAIDKKSIVSKVGAYWYGLSLKNTLFIGPYYILPQKGQELRLKKNQHYYDQEWAKSNDTVEEIFQIYNSDIEPDIFTRRSLNQYKQGRLSQISFTDLKPNQQSEILKNRREYGLRFNRAINKTSPFYRSVLQPFVKPLPDNNDVSFYGFNDAFAKIMFGGTRDELKKGTNDPKEYISGTGLIFRTLFNAAINWNELAAQATNGQGIAWLAKVADGSEIGGKDQSNSKIKTPYDVREEINSLFALKSDGTGKLKFGDKLNEDLSPLENDEAVKNISTKIDRLKSAGFETIKQEMEKLIQEFDKKNPELSGKEFSFQYIYPFINISAGYKEAFENISKTFEQLHPRLKLSVFHTTNKDDPKFQALRTGGANATELVSWGYDYDAIGSGYDGLSWNANLIPTLTWIAANEENKKNEILKQNYPKIHALAKAIVEWSEKENTKWIGSVPFKELHLVKNDFKGQRLPYTTSLKFEKKNGSTTYELVKGADGKPEKWKSENGKQATEAHAWTAQFWLNYVSSITNEEAKELMKEFTSFFNVDFSYNIFKQKNEFGRSLIQKHFIVPDDSPTGVSMYSDWKIKLEK</sequence>
<reference evidence="2 3" key="1">
    <citation type="submission" date="2018-06" db="EMBL/GenBank/DDBJ databases">
        <title>Genomic Encyclopedia of Archaeal and Bacterial Type Strains, Phase II (KMG-II): from individual species to whole genera.</title>
        <authorList>
            <person name="Goeker M."/>
        </authorList>
    </citation>
    <scope>NUCLEOTIDE SEQUENCE [LARGE SCALE GENOMIC DNA]</scope>
    <source>
        <strain evidence="2 3">ATCC 29103</strain>
    </source>
</reference>
<gene>
    <name evidence="2" type="ORF">BCF88_1034</name>
</gene>
<protein>
    <recommendedName>
        <fullName evidence="4">Oligopeptide transport system substrate-binding protein</fullName>
    </recommendedName>
</protein>
<feature type="chain" id="PRO_5016444074" description="Oligopeptide transport system substrate-binding protein" evidence="1">
    <location>
        <begin position="25"/>
        <end position="938"/>
    </location>
</feature>
<dbReference type="Proteomes" id="UP000247715">
    <property type="component" value="Unassembled WGS sequence"/>
</dbReference>
<organism evidence="2 3">
    <name type="scientific">Metamycoplasma alkalescens</name>
    <dbReference type="NCBI Taxonomy" id="45363"/>
    <lineage>
        <taxon>Bacteria</taxon>
        <taxon>Bacillati</taxon>
        <taxon>Mycoplasmatota</taxon>
        <taxon>Mycoplasmoidales</taxon>
        <taxon>Metamycoplasmataceae</taxon>
        <taxon>Metamycoplasma</taxon>
    </lineage>
</organism>
<evidence type="ECO:0000313" key="3">
    <source>
        <dbReference type="Proteomes" id="UP000247715"/>
    </source>
</evidence>
<evidence type="ECO:0008006" key="4">
    <source>
        <dbReference type="Google" id="ProtNLM"/>
    </source>
</evidence>